<accession>A0A5A7PND8</accession>
<sequence length="119" mass="12610">MSSKVGKKGKLMIPSLEVVGNILQSTRNIDDHTTSAWPNQKYVQSSIDTTGVPRCENASSPGVLAGGLEDELALLSPNIRTRAVVDLMGIGVPVFMVPFSISSRQALVLGCTNLPSKVT</sequence>
<dbReference type="AlphaFoldDB" id="A0A5A7PND8"/>
<reference evidence="2" key="1">
    <citation type="journal article" date="2019" name="Curr. Biol.">
        <title>Genome Sequence of Striga asiatica Provides Insight into the Evolution of Plant Parasitism.</title>
        <authorList>
            <person name="Yoshida S."/>
            <person name="Kim S."/>
            <person name="Wafula E.K."/>
            <person name="Tanskanen J."/>
            <person name="Kim Y.M."/>
            <person name="Honaas L."/>
            <person name="Yang Z."/>
            <person name="Spallek T."/>
            <person name="Conn C.E."/>
            <person name="Ichihashi Y."/>
            <person name="Cheong K."/>
            <person name="Cui S."/>
            <person name="Der J.P."/>
            <person name="Gundlach H."/>
            <person name="Jiao Y."/>
            <person name="Hori C."/>
            <person name="Ishida J.K."/>
            <person name="Kasahara H."/>
            <person name="Kiba T."/>
            <person name="Kim M.S."/>
            <person name="Koo N."/>
            <person name="Laohavisit A."/>
            <person name="Lee Y.H."/>
            <person name="Lumba S."/>
            <person name="McCourt P."/>
            <person name="Mortimer J.C."/>
            <person name="Mutuku J.M."/>
            <person name="Nomura T."/>
            <person name="Sasaki-Sekimoto Y."/>
            <person name="Seto Y."/>
            <person name="Wang Y."/>
            <person name="Wakatake T."/>
            <person name="Sakakibara H."/>
            <person name="Demura T."/>
            <person name="Yamaguchi S."/>
            <person name="Yoneyama K."/>
            <person name="Manabe R.I."/>
            <person name="Nelson D.C."/>
            <person name="Schulman A.H."/>
            <person name="Timko M.P."/>
            <person name="dePamphilis C.W."/>
            <person name="Choi D."/>
            <person name="Shirasu K."/>
        </authorList>
    </citation>
    <scope>NUCLEOTIDE SEQUENCE [LARGE SCALE GENOMIC DNA]</scope>
    <source>
        <strain evidence="2">cv. UVA1</strain>
    </source>
</reference>
<dbReference type="EMBL" id="BKCP01004849">
    <property type="protein sequence ID" value="GER34141.1"/>
    <property type="molecule type" value="Genomic_DNA"/>
</dbReference>
<comment type="caution">
    <text evidence="1">The sequence shown here is derived from an EMBL/GenBank/DDBJ whole genome shotgun (WGS) entry which is preliminary data.</text>
</comment>
<evidence type="ECO:0000313" key="1">
    <source>
        <dbReference type="EMBL" id="GER34141.1"/>
    </source>
</evidence>
<evidence type="ECO:0000313" key="2">
    <source>
        <dbReference type="Proteomes" id="UP000325081"/>
    </source>
</evidence>
<protein>
    <submittedName>
        <fullName evidence="1">Na+/H+ antiporter domain protein</fullName>
    </submittedName>
</protein>
<keyword evidence="2" id="KW-1185">Reference proteome</keyword>
<dbReference type="Proteomes" id="UP000325081">
    <property type="component" value="Unassembled WGS sequence"/>
</dbReference>
<gene>
    <name evidence="1" type="ORF">STAS_10326</name>
</gene>
<proteinExistence type="predicted"/>
<name>A0A5A7PND8_STRAF</name>
<organism evidence="1 2">
    <name type="scientific">Striga asiatica</name>
    <name type="common">Asiatic witchweed</name>
    <name type="synonym">Buchnera asiatica</name>
    <dbReference type="NCBI Taxonomy" id="4170"/>
    <lineage>
        <taxon>Eukaryota</taxon>
        <taxon>Viridiplantae</taxon>
        <taxon>Streptophyta</taxon>
        <taxon>Embryophyta</taxon>
        <taxon>Tracheophyta</taxon>
        <taxon>Spermatophyta</taxon>
        <taxon>Magnoliopsida</taxon>
        <taxon>eudicotyledons</taxon>
        <taxon>Gunneridae</taxon>
        <taxon>Pentapetalae</taxon>
        <taxon>asterids</taxon>
        <taxon>lamiids</taxon>
        <taxon>Lamiales</taxon>
        <taxon>Orobanchaceae</taxon>
        <taxon>Buchnereae</taxon>
        <taxon>Striga</taxon>
    </lineage>
</organism>